<dbReference type="AlphaFoldDB" id="A0A5Q2QAK5"/>
<dbReference type="PANTHER" id="PTHR44846">
    <property type="entry name" value="MANNOSYL-D-GLYCERATE TRANSPORT/METABOLISM SYSTEM REPRESSOR MNGR-RELATED"/>
    <property type="match status" value="1"/>
</dbReference>
<dbReference type="KEGG" id="llp:GH975_01260"/>
<dbReference type="Pfam" id="PF07702">
    <property type="entry name" value="UTRA"/>
    <property type="match status" value="1"/>
</dbReference>
<dbReference type="Gene3D" id="3.40.1410.10">
    <property type="entry name" value="Chorismate lyase-like"/>
    <property type="match status" value="1"/>
</dbReference>
<dbReference type="InterPro" id="IPR000524">
    <property type="entry name" value="Tscrpt_reg_HTH_GntR"/>
</dbReference>
<dbReference type="InterPro" id="IPR036388">
    <property type="entry name" value="WH-like_DNA-bd_sf"/>
</dbReference>
<dbReference type="InterPro" id="IPR011663">
    <property type="entry name" value="UTRA"/>
</dbReference>
<reference evidence="5 6" key="1">
    <citation type="submission" date="2019-11" db="EMBL/GenBank/DDBJ databases">
        <authorList>
            <person name="Khan S.A."/>
            <person name="Jeon C.O."/>
            <person name="Chun B.H."/>
        </authorList>
    </citation>
    <scope>NUCLEOTIDE SEQUENCE [LARGE SCALE GENOMIC DNA]</scope>
    <source>
        <strain evidence="5 6">IMCC 1097</strain>
    </source>
</reference>
<proteinExistence type="predicted"/>
<dbReference type="SUPFAM" id="SSF64288">
    <property type="entry name" value="Chorismate lyase-like"/>
    <property type="match status" value="1"/>
</dbReference>
<name>A0A5Q2QAK5_9GAMM</name>
<dbReference type="GO" id="GO:0003700">
    <property type="term" value="F:DNA-binding transcription factor activity"/>
    <property type="evidence" value="ECO:0007669"/>
    <property type="project" value="InterPro"/>
</dbReference>
<dbReference type="Proteomes" id="UP000388235">
    <property type="component" value="Chromosome"/>
</dbReference>
<protein>
    <submittedName>
        <fullName evidence="5">GntR family transcriptional regulator</fullName>
    </submittedName>
</protein>
<dbReference type="PANTHER" id="PTHR44846:SF1">
    <property type="entry name" value="MANNOSYL-D-GLYCERATE TRANSPORT_METABOLISM SYSTEM REPRESSOR MNGR-RELATED"/>
    <property type="match status" value="1"/>
</dbReference>
<keyword evidence="3" id="KW-0804">Transcription</keyword>
<organism evidence="5 6">
    <name type="scientific">Litorivicinus lipolyticus</name>
    <dbReference type="NCBI Taxonomy" id="418701"/>
    <lineage>
        <taxon>Bacteria</taxon>
        <taxon>Pseudomonadati</taxon>
        <taxon>Pseudomonadota</taxon>
        <taxon>Gammaproteobacteria</taxon>
        <taxon>Oceanospirillales</taxon>
        <taxon>Litorivicinaceae</taxon>
        <taxon>Litorivicinus</taxon>
    </lineage>
</organism>
<accession>A0A5Q2QAK5</accession>
<evidence type="ECO:0000256" key="3">
    <source>
        <dbReference type="ARBA" id="ARBA00023163"/>
    </source>
</evidence>
<dbReference type="EMBL" id="CP045871">
    <property type="protein sequence ID" value="QGG79262.1"/>
    <property type="molecule type" value="Genomic_DNA"/>
</dbReference>
<evidence type="ECO:0000256" key="1">
    <source>
        <dbReference type="ARBA" id="ARBA00023015"/>
    </source>
</evidence>
<dbReference type="InterPro" id="IPR036390">
    <property type="entry name" value="WH_DNA-bd_sf"/>
</dbReference>
<dbReference type="RefSeq" id="WP_153712766.1">
    <property type="nucleotide sequence ID" value="NZ_CP045871.1"/>
</dbReference>
<dbReference type="PROSITE" id="PS50949">
    <property type="entry name" value="HTH_GNTR"/>
    <property type="match status" value="1"/>
</dbReference>
<feature type="domain" description="HTH gntR-type" evidence="4">
    <location>
        <begin position="4"/>
        <end position="72"/>
    </location>
</feature>
<dbReference type="SUPFAM" id="SSF46785">
    <property type="entry name" value="Winged helix' DNA-binding domain"/>
    <property type="match status" value="1"/>
</dbReference>
<dbReference type="InterPro" id="IPR028978">
    <property type="entry name" value="Chorismate_lyase_/UTRA_dom_sf"/>
</dbReference>
<dbReference type="CDD" id="cd07377">
    <property type="entry name" value="WHTH_GntR"/>
    <property type="match status" value="1"/>
</dbReference>
<keyword evidence="6" id="KW-1185">Reference proteome</keyword>
<keyword evidence="2" id="KW-0238">DNA-binding</keyword>
<keyword evidence="1" id="KW-0805">Transcription regulation</keyword>
<evidence type="ECO:0000256" key="2">
    <source>
        <dbReference type="ARBA" id="ARBA00023125"/>
    </source>
</evidence>
<sequence>MNELPLYLQIADYLRRELAGGRYRVGQKLPTEAAFGRELCVAVGTLRKSLLALETEGLLERRQGSGTYVKALPEAGKYPLFHLELNGGGGEPSGEILGLNLAPTTQLSPAQHIRRRRRLDDTWVAVEDIWVRTPDTLQLDWITPALYQMYRERLQLWVARVEDKVGLAPVPAHVGEYIEPAHAAYVERFGLDHEGQLIEYSQTWFDSQVCHYNARWS</sequence>
<dbReference type="Gene3D" id="1.10.10.10">
    <property type="entry name" value="Winged helix-like DNA-binding domain superfamily/Winged helix DNA-binding domain"/>
    <property type="match status" value="1"/>
</dbReference>
<dbReference type="GO" id="GO:0045892">
    <property type="term" value="P:negative regulation of DNA-templated transcription"/>
    <property type="evidence" value="ECO:0007669"/>
    <property type="project" value="TreeGrafter"/>
</dbReference>
<dbReference type="OrthoDB" id="7173258at2"/>
<dbReference type="SMART" id="SM00866">
    <property type="entry name" value="UTRA"/>
    <property type="match status" value="1"/>
</dbReference>
<dbReference type="GO" id="GO:0003677">
    <property type="term" value="F:DNA binding"/>
    <property type="evidence" value="ECO:0007669"/>
    <property type="project" value="UniProtKB-KW"/>
</dbReference>
<dbReference type="SMART" id="SM00345">
    <property type="entry name" value="HTH_GNTR"/>
    <property type="match status" value="1"/>
</dbReference>
<dbReference type="InterPro" id="IPR050679">
    <property type="entry name" value="Bact_HTH_transcr_reg"/>
</dbReference>
<evidence type="ECO:0000313" key="5">
    <source>
        <dbReference type="EMBL" id="QGG79262.1"/>
    </source>
</evidence>
<evidence type="ECO:0000259" key="4">
    <source>
        <dbReference type="PROSITE" id="PS50949"/>
    </source>
</evidence>
<dbReference type="Pfam" id="PF00392">
    <property type="entry name" value="GntR"/>
    <property type="match status" value="1"/>
</dbReference>
<gene>
    <name evidence="5" type="ORF">GH975_01260</name>
</gene>
<evidence type="ECO:0000313" key="6">
    <source>
        <dbReference type="Proteomes" id="UP000388235"/>
    </source>
</evidence>